<feature type="domain" description="Peptidase S33 tripeptidyl aminopeptidase-like C-terminal" evidence="9">
    <location>
        <begin position="450"/>
        <end position="521"/>
    </location>
</feature>
<feature type="domain" description="AB hydrolase-1" evidence="8">
    <location>
        <begin position="92"/>
        <end position="261"/>
    </location>
</feature>
<gene>
    <name evidence="10" type="ORF">GGP41_000336</name>
</gene>
<evidence type="ECO:0000256" key="5">
    <source>
        <dbReference type="ARBA" id="ARBA00023026"/>
    </source>
</evidence>
<dbReference type="GO" id="GO:0016787">
    <property type="term" value="F:hydrolase activity"/>
    <property type="evidence" value="ECO:0007669"/>
    <property type="project" value="UniProtKB-KW"/>
</dbReference>
<keyword evidence="5" id="KW-0843">Virulence</keyword>
<keyword evidence="4" id="KW-0378">Hydrolase</keyword>
<keyword evidence="6" id="KW-0576">Peroxisome</keyword>
<evidence type="ECO:0000256" key="1">
    <source>
        <dbReference type="ARBA" id="ARBA00004275"/>
    </source>
</evidence>
<feature type="signal peptide" evidence="7">
    <location>
        <begin position="1"/>
        <end position="20"/>
    </location>
</feature>
<dbReference type="InterPro" id="IPR029058">
    <property type="entry name" value="AB_hydrolase_fold"/>
</dbReference>
<dbReference type="OMA" id="CTKANAN"/>
<dbReference type="Pfam" id="PF08386">
    <property type="entry name" value="Abhydrolase_4"/>
    <property type="match status" value="1"/>
</dbReference>
<dbReference type="InterPro" id="IPR000073">
    <property type="entry name" value="AB_hydrolase_1"/>
</dbReference>
<reference evidence="10" key="1">
    <citation type="submission" date="2019-11" db="EMBL/GenBank/DDBJ databases">
        <title>Bipolaris sorokiniana Genome sequencing.</title>
        <authorList>
            <person name="Wang H."/>
        </authorList>
    </citation>
    <scope>NUCLEOTIDE SEQUENCE</scope>
</reference>
<dbReference type="Proteomes" id="UP000624244">
    <property type="component" value="Unassembled WGS sequence"/>
</dbReference>
<dbReference type="InterPro" id="IPR051601">
    <property type="entry name" value="Serine_prot/Carboxylest_S33"/>
</dbReference>
<sequence length="538" mass="57877">MVHIGSWATLPVLLLSFTTASPSTQRALPDETSGVQNFNQITPSSDLQWIPCYNGFDCANLIVPLDYEDSSVGTTTIAFIRKLAPGNVTQDLLFNPGGPGGSGVGILLAGIGDLILNLSSGQYNIISFDPRGVNNSGIELTCFPGQPNIRDAYWSTFEELSQASNLDETYARGLAIGQWCTKANANTTAKYAGTVAAVQDMLHFTTLQARLRNLKNPEESLVNFYGLSYGTVIGQSLASKYPSRVGRMVLDGNVNAEDHFHGAKLTAVQDVDEEYTWFFNLCHAAGPGTCASYAEDVKKRFDTLLSKLELDPVILSSPITSTPAPKVITKDAVLAAVFHNLYAGETGFPFLARGLAALERGDAAMWLAETARFQRPSGAAQETYMLITGADYAGRSKIANRTVHRVVYDEVVRTSEYAGRVYALENVVLGVGIEIMPPESQLFAGFEYTKTKTPILFLNPSVDPITPVANARYMAGFFEGAVVLEQNSTGHTVLPFLGECVGGAVKRYFGGGEVPEGGKVCQVDVRVDWEGGRGGMGA</sequence>
<dbReference type="SUPFAM" id="SSF53474">
    <property type="entry name" value="alpha/beta-Hydrolases"/>
    <property type="match status" value="1"/>
</dbReference>
<evidence type="ECO:0000259" key="8">
    <source>
        <dbReference type="Pfam" id="PF00561"/>
    </source>
</evidence>
<accession>A0A8H5ZGV7</accession>
<dbReference type="GO" id="GO:0005777">
    <property type="term" value="C:peroxisome"/>
    <property type="evidence" value="ECO:0007669"/>
    <property type="project" value="UniProtKB-SubCell"/>
</dbReference>
<comment type="caution">
    <text evidence="10">The sequence shown here is derived from an EMBL/GenBank/DDBJ whole genome shotgun (WGS) entry which is preliminary data.</text>
</comment>
<comment type="similarity">
    <text evidence="2">Belongs to the AB hydrolase superfamily. AKT2 hydrolase family.</text>
</comment>
<dbReference type="PANTHER" id="PTHR43248">
    <property type="entry name" value="2-SUCCINYL-6-HYDROXY-2,4-CYCLOHEXADIENE-1-CARBOXYLATE SYNTHASE"/>
    <property type="match status" value="1"/>
</dbReference>
<evidence type="ECO:0000256" key="3">
    <source>
        <dbReference type="ARBA" id="ARBA00010088"/>
    </source>
</evidence>
<feature type="chain" id="PRO_5034964813" description="AB hydrolase-1 domain-containing protein" evidence="7">
    <location>
        <begin position="21"/>
        <end position="538"/>
    </location>
</feature>
<comment type="similarity">
    <text evidence="3">Belongs to the peptidase S33 family.</text>
</comment>
<dbReference type="Gene3D" id="3.40.50.1820">
    <property type="entry name" value="alpha/beta hydrolase"/>
    <property type="match status" value="1"/>
</dbReference>
<dbReference type="PANTHER" id="PTHR43248:SF25">
    <property type="entry name" value="AB HYDROLASE-1 DOMAIN-CONTAINING PROTEIN-RELATED"/>
    <property type="match status" value="1"/>
</dbReference>
<proteinExistence type="inferred from homology"/>
<dbReference type="InterPro" id="IPR013595">
    <property type="entry name" value="Pept_S33_TAP-like_C"/>
</dbReference>
<evidence type="ECO:0008006" key="12">
    <source>
        <dbReference type="Google" id="ProtNLM"/>
    </source>
</evidence>
<evidence type="ECO:0000256" key="4">
    <source>
        <dbReference type="ARBA" id="ARBA00022801"/>
    </source>
</evidence>
<name>A0A8H5ZGV7_COCSA</name>
<protein>
    <recommendedName>
        <fullName evidence="12">AB hydrolase-1 domain-containing protein</fullName>
    </recommendedName>
</protein>
<evidence type="ECO:0000256" key="2">
    <source>
        <dbReference type="ARBA" id="ARBA00005668"/>
    </source>
</evidence>
<dbReference type="Pfam" id="PF00561">
    <property type="entry name" value="Abhydrolase_1"/>
    <property type="match status" value="1"/>
</dbReference>
<dbReference type="AlphaFoldDB" id="A0A8H5ZGV7"/>
<evidence type="ECO:0000313" key="10">
    <source>
        <dbReference type="EMBL" id="KAF5847618.1"/>
    </source>
</evidence>
<evidence type="ECO:0000256" key="7">
    <source>
        <dbReference type="SAM" id="SignalP"/>
    </source>
</evidence>
<evidence type="ECO:0000313" key="11">
    <source>
        <dbReference type="Proteomes" id="UP000624244"/>
    </source>
</evidence>
<organism evidence="10 11">
    <name type="scientific">Cochliobolus sativus</name>
    <name type="common">Common root rot and spot blotch fungus</name>
    <name type="synonym">Bipolaris sorokiniana</name>
    <dbReference type="NCBI Taxonomy" id="45130"/>
    <lineage>
        <taxon>Eukaryota</taxon>
        <taxon>Fungi</taxon>
        <taxon>Dikarya</taxon>
        <taxon>Ascomycota</taxon>
        <taxon>Pezizomycotina</taxon>
        <taxon>Dothideomycetes</taxon>
        <taxon>Pleosporomycetidae</taxon>
        <taxon>Pleosporales</taxon>
        <taxon>Pleosporineae</taxon>
        <taxon>Pleosporaceae</taxon>
        <taxon>Bipolaris</taxon>
    </lineage>
</organism>
<evidence type="ECO:0000259" key="9">
    <source>
        <dbReference type="Pfam" id="PF08386"/>
    </source>
</evidence>
<evidence type="ECO:0000256" key="6">
    <source>
        <dbReference type="ARBA" id="ARBA00023140"/>
    </source>
</evidence>
<dbReference type="EMBL" id="WNKQ01000013">
    <property type="protein sequence ID" value="KAF5847618.1"/>
    <property type="molecule type" value="Genomic_DNA"/>
</dbReference>
<keyword evidence="7" id="KW-0732">Signal</keyword>
<comment type="subcellular location">
    <subcellularLocation>
        <location evidence="1">Peroxisome</location>
    </subcellularLocation>
</comment>